<dbReference type="GO" id="GO:0016614">
    <property type="term" value="F:oxidoreductase activity, acting on CH-OH group of donors"/>
    <property type="evidence" value="ECO:0007669"/>
    <property type="project" value="InterPro"/>
</dbReference>
<keyword evidence="4" id="KW-0274">FAD</keyword>
<dbReference type="InterPro" id="IPR000172">
    <property type="entry name" value="GMC_OxRdtase_N"/>
</dbReference>
<keyword evidence="7" id="KW-1185">Reference proteome</keyword>
<protein>
    <recommendedName>
        <fullName evidence="5">Glucose-methanol-choline oxidoreductase N-terminal domain-containing protein</fullName>
    </recommendedName>
</protein>
<dbReference type="GeneID" id="85361147"/>
<dbReference type="EMBL" id="JAUEPS010000022">
    <property type="protein sequence ID" value="KAK0457366.1"/>
    <property type="molecule type" value="Genomic_DNA"/>
</dbReference>
<dbReference type="SUPFAM" id="SSF51905">
    <property type="entry name" value="FAD/NAD(P)-binding domain"/>
    <property type="match status" value="1"/>
</dbReference>
<accession>A0AA39N405</accession>
<organism evidence="6 7">
    <name type="scientific">Armillaria tabescens</name>
    <name type="common">Ringless honey mushroom</name>
    <name type="synonym">Agaricus tabescens</name>
    <dbReference type="NCBI Taxonomy" id="1929756"/>
    <lineage>
        <taxon>Eukaryota</taxon>
        <taxon>Fungi</taxon>
        <taxon>Dikarya</taxon>
        <taxon>Basidiomycota</taxon>
        <taxon>Agaricomycotina</taxon>
        <taxon>Agaricomycetes</taxon>
        <taxon>Agaricomycetidae</taxon>
        <taxon>Agaricales</taxon>
        <taxon>Marasmiineae</taxon>
        <taxon>Physalacriaceae</taxon>
        <taxon>Desarmillaria</taxon>
    </lineage>
</organism>
<evidence type="ECO:0000256" key="4">
    <source>
        <dbReference type="ARBA" id="ARBA00022827"/>
    </source>
</evidence>
<dbReference type="Pfam" id="PF00732">
    <property type="entry name" value="GMC_oxred_N"/>
    <property type="match status" value="1"/>
</dbReference>
<dbReference type="Gene3D" id="3.30.560.10">
    <property type="entry name" value="Glucose Oxidase, domain 3"/>
    <property type="match status" value="2"/>
</dbReference>
<gene>
    <name evidence="6" type="ORF">EV420DRAFT_1644124</name>
</gene>
<dbReference type="Proteomes" id="UP001175211">
    <property type="component" value="Unassembled WGS sequence"/>
</dbReference>
<dbReference type="RefSeq" id="XP_060329681.1">
    <property type="nucleotide sequence ID" value="XM_060477599.1"/>
</dbReference>
<comment type="similarity">
    <text evidence="2">Belongs to the GMC oxidoreductase family.</text>
</comment>
<comment type="caution">
    <text evidence="6">The sequence shown here is derived from an EMBL/GenBank/DDBJ whole genome shotgun (WGS) entry which is preliminary data.</text>
</comment>
<evidence type="ECO:0000259" key="5">
    <source>
        <dbReference type="PROSITE" id="PS00624"/>
    </source>
</evidence>
<dbReference type="GO" id="GO:0050660">
    <property type="term" value="F:flavin adenine dinucleotide binding"/>
    <property type="evidence" value="ECO:0007669"/>
    <property type="project" value="InterPro"/>
</dbReference>
<proteinExistence type="inferred from homology"/>
<dbReference type="PANTHER" id="PTHR11552">
    <property type="entry name" value="GLUCOSE-METHANOL-CHOLINE GMC OXIDOREDUCTASE"/>
    <property type="match status" value="1"/>
</dbReference>
<evidence type="ECO:0000313" key="7">
    <source>
        <dbReference type="Proteomes" id="UP001175211"/>
    </source>
</evidence>
<dbReference type="InterPro" id="IPR036188">
    <property type="entry name" value="FAD/NAD-bd_sf"/>
</dbReference>
<reference evidence="6" key="1">
    <citation type="submission" date="2023-06" db="EMBL/GenBank/DDBJ databases">
        <authorList>
            <consortium name="Lawrence Berkeley National Laboratory"/>
            <person name="Ahrendt S."/>
            <person name="Sahu N."/>
            <person name="Indic B."/>
            <person name="Wong-Bajracharya J."/>
            <person name="Merenyi Z."/>
            <person name="Ke H.-M."/>
            <person name="Monk M."/>
            <person name="Kocsube S."/>
            <person name="Drula E."/>
            <person name="Lipzen A."/>
            <person name="Balint B."/>
            <person name="Henrissat B."/>
            <person name="Andreopoulos B."/>
            <person name="Martin F.M."/>
            <person name="Harder C.B."/>
            <person name="Rigling D."/>
            <person name="Ford K.L."/>
            <person name="Foster G.D."/>
            <person name="Pangilinan J."/>
            <person name="Papanicolaou A."/>
            <person name="Barry K."/>
            <person name="LaButti K."/>
            <person name="Viragh M."/>
            <person name="Koriabine M."/>
            <person name="Yan M."/>
            <person name="Riley R."/>
            <person name="Champramary S."/>
            <person name="Plett K.L."/>
            <person name="Tsai I.J."/>
            <person name="Slot J."/>
            <person name="Sipos G."/>
            <person name="Plett J."/>
            <person name="Nagy L.G."/>
            <person name="Grigoriev I.V."/>
        </authorList>
    </citation>
    <scope>NUCLEOTIDE SEQUENCE</scope>
    <source>
        <strain evidence="6">CCBAS 213</strain>
    </source>
</reference>
<dbReference type="Gene3D" id="3.50.50.60">
    <property type="entry name" value="FAD/NAD(P)-binding domain"/>
    <property type="match status" value="1"/>
</dbReference>
<dbReference type="PROSITE" id="PS00624">
    <property type="entry name" value="GMC_OXRED_2"/>
    <property type="match status" value="1"/>
</dbReference>
<sequence length="222" mass="24411">MLFPANQFVVVVIFVQAHNDQEPDMMGGAGTIYSQGQSSFTRSLSSEQFTTPIDYRNITGEFIPEDHGFDGLLSVALPGYSRAMDSHMIQAMADLPDKFPFNEDYNSGYHLGIGWEQSTVHNGTQISSETGLKYLSVKTFDTVEFTQDAGEIIYTLSPAKEILLSAGSIRTPHILLYSGIGDADKLSSVGITPTVHLPDVRKNLTDHPRYALAWTINSTDTI</sequence>
<dbReference type="PANTHER" id="PTHR11552:SF147">
    <property type="entry name" value="CHOLINE DEHYDROGENASE, MITOCHONDRIAL"/>
    <property type="match status" value="1"/>
</dbReference>
<dbReference type="InterPro" id="IPR012132">
    <property type="entry name" value="GMC_OxRdtase"/>
</dbReference>
<evidence type="ECO:0000313" key="6">
    <source>
        <dbReference type="EMBL" id="KAK0457366.1"/>
    </source>
</evidence>
<evidence type="ECO:0000256" key="3">
    <source>
        <dbReference type="ARBA" id="ARBA00022630"/>
    </source>
</evidence>
<name>A0AA39N405_ARMTA</name>
<keyword evidence="3" id="KW-0285">Flavoprotein</keyword>
<feature type="domain" description="Glucose-methanol-choline oxidoreductase N-terminal" evidence="5">
    <location>
        <begin position="167"/>
        <end position="181"/>
    </location>
</feature>
<comment type="cofactor">
    <cofactor evidence="1">
        <name>FAD</name>
        <dbReference type="ChEBI" id="CHEBI:57692"/>
    </cofactor>
</comment>
<dbReference type="AlphaFoldDB" id="A0AA39N405"/>
<evidence type="ECO:0000256" key="2">
    <source>
        <dbReference type="ARBA" id="ARBA00010790"/>
    </source>
</evidence>
<evidence type="ECO:0000256" key="1">
    <source>
        <dbReference type="ARBA" id="ARBA00001974"/>
    </source>
</evidence>